<name>A0A1Z5R516_SORBI</name>
<dbReference type="Gramene" id="OQU78810">
    <property type="protein sequence ID" value="OQU78810"/>
    <property type="gene ID" value="SORBI_3008G051600"/>
</dbReference>
<protein>
    <recommendedName>
        <fullName evidence="3">DUF1618 domain-containing protein</fullName>
    </recommendedName>
</protein>
<keyword evidence="2" id="KW-1185">Reference proteome</keyword>
<reference evidence="2" key="2">
    <citation type="journal article" date="2018" name="Plant J.">
        <title>The Sorghum bicolor reference genome: improved assembly, gene annotations, a transcriptome atlas, and signatures of genome organization.</title>
        <authorList>
            <person name="McCormick R.F."/>
            <person name="Truong S.K."/>
            <person name="Sreedasyam A."/>
            <person name="Jenkins J."/>
            <person name="Shu S."/>
            <person name="Sims D."/>
            <person name="Kennedy M."/>
            <person name="Amirebrahimi M."/>
            <person name="Weers B.D."/>
            <person name="McKinley B."/>
            <person name="Mattison A."/>
            <person name="Morishige D.T."/>
            <person name="Grimwood J."/>
            <person name="Schmutz J."/>
            <person name="Mullet J.E."/>
        </authorList>
    </citation>
    <scope>NUCLEOTIDE SEQUENCE [LARGE SCALE GENOMIC DNA]</scope>
    <source>
        <strain evidence="2">cv. BTx623</strain>
    </source>
</reference>
<evidence type="ECO:0000313" key="1">
    <source>
        <dbReference type="EMBL" id="OQU78810.1"/>
    </source>
</evidence>
<gene>
    <name evidence="1" type="ORF">SORBI_3008G051600</name>
</gene>
<dbReference type="AlphaFoldDB" id="A0A1Z5R516"/>
<organism evidence="1 2">
    <name type="scientific">Sorghum bicolor</name>
    <name type="common">Sorghum</name>
    <name type="synonym">Sorghum vulgare</name>
    <dbReference type="NCBI Taxonomy" id="4558"/>
    <lineage>
        <taxon>Eukaryota</taxon>
        <taxon>Viridiplantae</taxon>
        <taxon>Streptophyta</taxon>
        <taxon>Embryophyta</taxon>
        <taxon>Tracheophyta</taxon>
        <taxon>Spermatophyta</taxon>
        <taxon>Magnoliopsida</taxon>
        <taxon>Liliopsida</taxon>
        <taxon>Poales</taxon>
        <taxon>Poaceae</taxon>
        <taxon>PACMAD clade</taxon>
        <taxon>Panicoideae</taxon>
        <taxon>Andropogonodae</taxon>
        <taxon>Andropogoneae</taxon>
        <taxon>Sorghinae</taxon>
        <taxon>Sorghum</taxon>
    </lineage>
</organism>
<evidence type="ECO:0000313" key="2">
    <source>
        <dbReference type="Proteomes" id="UP000000768"/>
    </source>
</evidence>
<dbReference type="PANTHER" id="PTHR32133">
    <property type="entry name" value="OS07G0120400 PROTEIN"/>
    <property type="match status" value="1"/>
</dbReference>
<reference evidence="1 2" key="1">
    <citation type="journal article" date="2009" name="Nature">
        <title>The Sorghum bicolor genome and the diversification of grasses.</title>
        <authorList>
            <person name="Paterson A.H."/>
            <person name="Bowers J.E."/>
            <person name="Bruggmann R."/>
            <person name="Dubchak I."/>
            <person name="Grimwood J."/>
            <person name="Gundlach H."/>
            <person name="Haberer G."/>
            <person name="Hellsten U."/>
            <person name="Mitros T."/>
            <person name="Poliakov A."/>
            <person name="Schmutz J."/>
            <person name="Spannagl M."/>
            <person name="Tang H."/>
            <person name="Wang X."/>
            <person name="Wicker T."/>
            <person name="Bharti A.K."/>
            <person name="Chapman J."/>
            <person name="Feltus F.A."/>
            <person name="Gowik U."/>
            <person name="Grigoriev I.V."/>
            <person name="Lyons E."/>
            <person name="Maher C.A."/>
            <person name="Martis M."/>
            <person name="Narechania A."/>
            <person name="Otillar R.P."/>
            <person name="Penning B.W."/>
            <person name="Salamov A.A."/>
            <person name="Wang Y."/>
            <person name="Zhang L."/>
            <person name="Carpita N.C."/>
            <person name="Freeling M."/>
            <person name="Gingle A.R."/>
            <person name="Hash C.T."/>
            <person name="Keller B."/>
            <person name="Klein P."/>
            <person name="Kresovich S."/>
            <person name="McCann M.C."/>
            <person name="Ming R."/>
            <person name="Peterson D.G."/>
            <person name="Mehboob-ur-Rahman"/>
            <person name="Ware D."/>
            <person name="Westhoff P."/>
            <person name="Mayer K.F."/>
            <person name="Messing J."/>
            <person name="Rokhsar D.S."/>
        </authorList>
    </citation>
    <scope>NUCLEOTIDE SEQUENCE [LARGE SCALE GENOMIC DNA]</scope>
    <source>
        <strain evidence="2">cv. BTx623</strain>
    </source>
</reference>
<dbReference type="InParanoid" id="A0A1Z5R516"/>
<dbReference type="OMA" id="HDRNTIN"/>
<dbReference type="Proteomes" id="UP000000768">
    <property type="component" value="Chromosome 8"/>
</dbReference>
<evidence type="ECO:0008006" key="3">
    <source>
        <dbReference type="Google" id="ProtNLM"/>
    </source>
</evidence>
<sequence length="309" mass="33445">MAYLQVYSSHDRNTINLHDARAPRFSPTSSASPFHRGGINLVVWDPVTSHHQALPDPGLLPGYYNVAVLCGTARGGYGCGCDHLHCCRDSGGPFRVVLAGMDYFALGEDTGVRARLYCSEAAAWVASAHLPSNSHVMRKPSAVVGDDVYFQLMSAYVILRYDTARNRLSTFDPPSAHVDEGGIVLMPMDGEDGDGSSQLGLAGVRGSRLCLWSTSVGAEGEGIAGWVRRGDIELMTRIPFLPYCEAQVIASAEGLGTIFFFVSTEIGLFAIDLISGQERKVSEPGNYNNFTVFPFMSFYTPVSNPRSMA</sequence>
<dbReference type="PANTHER" id="PTHR32133:SF314">
    <property type="entry name" value="F-BOX DOMAIN-CONTAINING PROTEIN"/>
    <property type="match status" value="1"/>
</dbReference>
<dbReference type="EMBL" id="CM000767">
    <property type="protein sequence ID" value="OQU78810.1"/>
    <property type="molecule type" value="Genomic_DNA"/>
</dbReference>
<accession>A0A1Z5R516</accession>
<proteinExistence type="predicted"/>